<keyword evidence="2" id="KW-1185">Reference proteome</keyword>
<name>A0A317X6B4_9EURO</name>
<reference evidence="1 2" key="1">
    <citation type="submission" date="2016-12" db="EMBL/GenBank/DDBJ databases">
        <title>The genomes of Aspergillus section Nigri reveals drivers in fungal speciation.</title>
        <authorList>
            <consortium name="DOE Joint Genome Institute"/>
            <person name="Vesth T.C."/>
            <person name="Nybo J."/>
            <person name="Theobald S."/>
            <person name="Brandl J."/>
            <person name="Frisvad J.C."/>
            <person name="Nielsen K.F."/>
            <person name="Lyhne E.K."/>
            <person name="Kogle M.E."/>
            <person name="Kuo A."/>
            <person name="Riley R."/>
            <person name="Clum A."/>
            <person name="Nolan M."/>
            <person name="Lipzen A."/>
            <person name="Salamov A."/>
            <person name="Henrissat B."/>
            <person name="Wiebenga A."/>
            <person name="De Vries R.P."/>
            <person name="Grigoriev I.V."/>
            <person name="Mortensen U.H."/>
            <person name="Andersen M.R."/>
            <person name="Baker S.E."/>
        </authorList>
    </citation>
    <scope>NUCLEOTIDE SEQUENCE [LARGE SCALE GENOMIC DNA]</scope>
    <source>
        <strain evidence="1 2">CBS 115572</strain>
    </source>
</reference>
<dbReference type="Proteomes" id="UP000246702">
    <property type="component" value="Unassembled WGS sequence"/>
</dbReference>
<evidence type="ECO:0000313" key="1">
    <source>
        <dbReference type="EMBL" id="PWY94123.1"/>
    </source>
</evidence>
<dbReference type="EMBL" id="MSFK01000005">
    <property type="protein sequence ID" value="PWY94123.1"/>
    <property type="molecule type" value="Genomic_DNA"/>
</dbReference>
<dbReference type="GeneID" id="37109040"/>
<accession>A0A317X6B4</accession>
<dbReference type="AlphaFoldDB" id="A0A317X6B4"/>
<protein>
    <submittedName>
        <fullName evidence="1">Uncharacterized protein</fullName>
    </submittedName>
</protein>
<evidence type="ECO:0000313" key="2">
    <source>
        <dbReference type="Proteomes" id="UP000246702"/>
    </source>
</evidence>
<gene>
    <name evidence="1" type="ORF">BO94DRAFT_320282</name>
</gene>
<sequence>MTTLLHLSSPDLVKERLIYLRRILENTQGSSRVTCPHCAFAFGSACYINEWHAKAPLYVEPCVVHGVIRSKALFQPLAICRSWEAVLMTWSSTLLRLPKSEVGILVNFPSFRQRLSIGHAVCCSPEKSSPISRQSYDGPYRVAGSQLLIIILLGRFFPGTALKILTELSFWGHMSDPLLLQDAILLGTPT</sequence>
<comment type="caution">
    <text evidence="1">The sequence shown here is derived from an EMBL/GenBank/DDBJ whole genome shotgun (WGS) entry which is preliminary data.</text>
</comment>
<dbReference type="RefSeq" id="XP_025470884.1">
    <property type="nucleotide sequence ID" value="XM_025606897.1"/>
</dbReference>
<proteinExistence type="predicted"/>
<organism evidence="1 2">
    <name type="scientific">Aspergillus sclerotioniger CBS 115572</name>
    <dbReference type="NCBI Taxonomy" id="1450535"/>
    <lineage>
        <taxon>Eukaryota</taxon>
        <taxon>Fungi</taxon>
        <taxon>Dikarya</taxon>
        <taxon>Ascomycota</taxon>
        <taxon>Pezizomycotina</taxon>
        <taxon>Eurotiomycetes</taxon>
        <taxon>Eurotiomycetidae</taxon>
        <taxon>Eurotiales</taxon>
        <taxon>Aspergillaceae</taxon>
        <taxon>Aspergillus</taxon>
        <taxon>Aspergillus subgen. Circumdati</taxon>
    </lineage>
</organism>